<gene>
    <name evidence="1" type="ORF">KIN20_013702</name>
</gene>
<keyword evidence="2" id="KW-1185">Reference proteome</keyword>
<sequence>MAKNGMCIIEERIGSHKRHVSLANLQARGPHADDATSTQPTDNDRFPLWRLPELLRMRDYLVKNVKHNDQHFPSRNDI</sequence>
<dbReference type="EMBL" id="JAHQIW010002673">
    <property type="protein sequence ID" value="KAJ1356075.1"/>
    <property type="molecule type" value="Genomic_DNA"/>
</dbReference>
<proteinExistence type="predicted"/>
<protein>
    <submittedName>
        <fullName evidence="1">Uncharacterized protein</fullName>
    </submittedName>
</protein>
<evidence type="ECO:0000313" key="2">
    <source>
        <dbReference type="Proteomes" id="UP001196413"/>
    </source>
</evidence>
<comment type="caution">
    <text evidence="1">The sequence shown here is derived from an EMBL/GenBank/DDBJ whole genome shotgun (WGS) entry which is preliminary data.</text>
</comment>
<reference evidence="1" key="1">
    <citation type="submission" date="2021-06" db="EMBL/GenBank/DDBJ databases">
        <title>Parelaphostrongylus tenuis whole genome reference sequence.</title>
        <authorList>
            <person name="Garwood T.J."/>
            <person name="Larsen P.A."/>
            <person name="Fountain-Jones N.M."/>
            <person name="Garbe J.R."/>
            <person name="Macchietto M.G."/>
            <person name="Kania S.A."/>
            <person name="Gerhold R.W."/>
            <person name="Richards J.E."/>
            <person name="Wolf T.M."/>
        </authorList>
    </citation>
    <scope>NUCLEOTIDE SEQUENCE</scope>
    <source>
        <strain evidence="1">MNPRO001-30</strain>
        <tissue evidence="1">Meninges</tissue>
    </source>
</reference>
<name>A0AAD5MDZ0_PARTN</name>
<accession>A0AAD5MDZ0</accession>
<dbReference type="Proteomes" id="UP001196413">
    <property type="component" value="Unassembled WGS sequence"/>
</dbReference>
<organism evidence="1 2">
    <name type="scientific">Parelaphostrongylus tenuis</name>
    <name type="common">Meningeal worm</name>
    <dbReference type="NCBI Taxonomy" id="148309"/>
    <lineage>
        <taxon>Eukaryota</taxon>
        <taxon>Metazoa</taxon>
        <taxon>Ecdysozoa</taxon>
        <taxon>Nematoda</taxon>
        <taxon>Chromadorea</taxon>
        <taxon>Rhabditida</taxon>
        <taxon>Rhabditina</taxon>
        <taxon>Rhabditomorpha</taxon>
        <taxon>Strongyloidea</taxon>
        <taxon>Metastrongylidae</taxon>
        <taxon>Parelaphostrongylus</taxon>
    </lineage>
</organism>
<dbReference type="AlphaFoldDB" id="A0AAD5MDZ0"/>
<evidence type="ECO:0000313" key="1">
    <source>
        <dbReference type="EMBL" id="KAJ1356075.1"/>
    </source>
</evidence>